<dbReference type="Pfam" id="PF13188">
    <property type="entry name" value="PAS_8"/>
    <property type="match status" value="2"/>
</dbReference>
<dbReference type="InterPro" id="IPR016032">
    <property type="entry name" value="Sig_transdc_resp-reg_C-effctor"/>
</dbReference>
<dbReference type="PROSITE" id="PS50043">
    <property type="entry name" value="HTH_LUXR_2"/>
    <property type="match status" value="1"/>
</dbReference>
<comment type="caution">
    <text evidence="4">The sequence shown here is derived from an EMBL/GenBank/DDBJ whole genome shotgun (WGS) entry which is preliminary data.</text>
</comment>
<dbReference type="EMBL" id="JBHRSS010000003">
    <property type="protein sequence ID" value="MFC3103102.1"/>
    <property type="molecule type" value="Genomic_DNA"/>
</dbReference>
<feature type="domain" description="PAS" evidence="3">
    <location>
        <begin position="139"/>
        <end position="193"/>
    </location>
</feature>
<dbReference type="InterPro" id="IPR001610">
    <property type="entry name" value="PAC"/>
</dbReference>
<evidence type="ECO:0000259" key="2">
    <source>
        <dbReference type="PROSITE" id="PS50043"/>
    </source>
</evidence>
<protein>
    <submittedName>
        <fullName evidence="4">PAS domain S-box protein</fullName>
    </submittedName>
</protein>
<accession>A0ABV7EK62</accession>
<reference evidence="5" key="1">
    <citation type="journal article" date="2019" name="Int. J. Syst. Evol. Microbiol.">
        <title>The Global Catalogue of Microorganisms (GCM) 10K type strain sequencing project: providing services to taxonomists for standard genome sequencing and annotation.</title>
        <authorList>
            <consortium name="The Broad Institute Genomics Platform"/>
            <consortium name="The Broad Institute Genome Sequencing Center for Infectious Disease"/>
            <person name="Wu L."/>
            <person name="Ma J."/>
        </authorList>
    </citation>
    <scope>NUCLEOTIDE SEQUENCE [LARGE SCALE GENOMIC DNA]</scope>
    <source>
        <strain evidence="5">KCTC 52640</strain>
    </source>
</reference>
<evidence type="ECO:0000256" key="1">
    <source>
        <dbReference type="ARBA" id="ARBA00023125"/>
    </source>
</evidence>
<dbReference type="SUPFAM" id="SSF55785">
    <property type="entry name" value="PYP-like sensor domain (PAS domain)"/>
    <property type="match status" value="3"/>
</dbReference>
<gene>
    <name evidence="4" type="ORF">ACFOSU_04280</name>
</gene>
<feature type="domain" description="HTH luxR-type" evidence="2">
    <location>
        <begin position="417"/>
        <end position="482"/>
    </location>
</feature>
<feature type="domain" description="PAS" evidence="3">
    <location>
        <begin position="264"/>
        <end position="311"/>
    </location>
</feature>
<evidence type="ECO:0000313" key="4">
    <source>
        <dbReference type="EMBL" id="MFC3103102.1"/>
    </source>
</evidence>
<sequence>MNTPTPRRTDRRQLQQIVAGLSEGIILIDPDRRILWANESALAMHDITDMAALGGTAAGYRRRFTLTYRNNHALKPNQYPIDRLLAGEIFEDVVVRVQPRGAPDIERTHQLRGRILTDADGQTDCLALMIDDATERFTAEERFERTFNANPAPALICRLSNLRYLRVNQGFIDMTGYRRDDVLDQSVYAIDVFAASSERDLAIERLTEGRTIPQMEATLSLPDGTTKLVVVAGQPIEIGDDACMLFTFMDLEPRRVAEAALRQSEERFATAFRLSPVPTLVLDRDRFEIQDINDSFGSVFGYTADQVIGESAQALSLLGELDLSSQLGEHGRVRGLELQALTQDSSPIDCLLSADSVTIHGQDCVLVVLQDISERKRSEAELLGAIEAVMRDTSWFSHTVIEKLANIRASKNTVPEDGPALSDLTAREQEVLALICRGQADKQIAHTLSLSLHTVRNHVATIYSKLDVHKRGAVIIWARERGFPGDATA</sequence>
<dbReference type="InterPro" id="IPR000014">
    <property type="entry name" value="PAS"/>
</dbReference>
<dbReference type="RefSeq" id="WP_380686803.1">
    <property type="nucleotide sequence ID" value="NZ_JBHRSS010000003.1"/>
</dbReference>
<dbReference type="PANTHER" id="PTHR43214">
    <property type="entry name" value="TWO-COMPONENT RESPONSE REGULATOR"/>
    <property type="match status" value="1"/>
</dbReference>
<dbReference type="InterPro" id="IPR035965">
    <property type="entry name" value="PAS-like_dom_sf"/>
</dbReference>
<name>A0ABV7EK62_9GAMM</name>
<dbReference type="Gene3D" id="3.30.450.20">
    <property type="entry name" value="PAS domain"/>
    <property type="match status" value="3"/>
</dbReference>
<dbReference type="Pfam" id="PF13426">
    <property type="entry name" value="PAS_9"/>
    <property type="match status" value="1"/>
</dbReference>
<dbReference type="CDD" id="cd00130">
    <property type="entry name" value="PAS"/>
    <property type="match status" value="2"/>
</dbReference>
<dbReference type="Pfam" id="PF00196">
    <property type="entry name" value="GerE"/>
    <property type="match status" value="1"/>
</dbReference>
<keyword evidence="1" id="KW-0238">DNA-binding</keyword>
<proteinExistence type="predicted"/>
<dbReference type="CDD" id="cd06170">
    <property type="entry name" value="LuxR_C_like"/>
    <property type="match status" value="1"/>
</dbReference>
<dbReference type="SMART" id="SM00091">
    <property type="entry name" value="PAS"/>
    <property type="match status" value="3"/>
</dbReference>
<evidence type="ECO:0000259" key="3">
    <source>
        <dbReference type="PROSITE" id="PS50112"/>
    </source>
</evidence>
<dbReference type="InterPro" id="IPR039420">
    <property type="entry name" value="WalR-like"/>
</dbReference>
<dbReference type="InterPro" id="IPR000792">
    <property type="entry name" value="Tscrpt_reg_LuxR_C"/>
</dbReference>
<dbReference type="PROSITE" id="PS50112">
    <property type="entry name" value="PAS"/>
    <property type="match status" value="2"/>
</dbReference>
<dbReference type="NCBIfam" id="TIGR00229">
    <property type="entry name" value="sensory_box"/>
    <property type="match status" value="2"/>
</dbReference>
<dbReference type="SUPFAM" id="SSF46894">
    <property type="entry name" value="C-terminal effector domain of the bipartite response regulators"/>
    <property type="match status" value="1"/>
</dbReference>
<keyword evidence="5" id="KW-1185">Reference proteome</keyword>
<dbReference type="PANTHER" id="PTHR43214:SF38">
    <property type="entry name" value="NITRATE_NITRITE RESPONSE REGULATOR PROTEIN NARL"/>
    <property type="match status" value="1"/>
</dbReference>
<dbReference type="Proteomes" id="UP001595462">
    <property type="component" value="Unassembled WGS sequence"/>
</dbReference>
<dbReference type="Gene3D" id="1.10.10.10">
    <property type="entry name" value="Winged helix-like DNA-binding domain superfamily/Winged helix DNA-binding domain"/>
    <property type="match status" value="1"/>
</dbReference>
<organism evidence="4 5">
    <name type="scientific">Salinisphaera aquimarina</name>
    <dbReference type="NCBI Taxonomy" id="2094031"/>
    <lineage>
        <taxon>Bacteria</taxon>
        <taxon>Pseudomonadati</taxon>
        <taxon>Pseudomonadota</taxon>
        <taxon>Gammaproteobacteria</taxon>
        <taxon>Salinisphaerales</taxon>
        <taxon>Salinisphaeraceae</taxon>
        <taxon>Salinisphaera</taxon>
    </lineage>
</organism>
<dbReference type="SMART" id="SM00086">
    <property type="entry name" value="PAC"/>
    <property type="match status" value="3"/>
</dbReference>
<dbReference type="PRINTS" id="PR00038">
    <property type="entry name" value="HTHLUXR"/>
</dbReference>
<dbReference type="InterPro" id="IPR036388">
    <property type="entry name" value="WH-like_DNA-bd_sf"/>
</dbReference>
<dbReference type="SMART" id="SM00421">
    <property type="entry name" value="HTH_LUXR"/>
    <property type="match status" value="1"/>
</dbReference>
<evidence type="ECO:0000313" key="5">
    <source>
        <dbReference type="Proteomes" id="UP001595462"/>
    </source>
</evidence>